<feature type="transmembrane region" description="Helical" evidence="6">
    <location>
        <begin position="143"/>
        <end position="161"/>
    </location>
</feature>
<organism evidence="8 9">
    <name type="scientific">Pleodorina starrii</name>
    <dbReference type="NCBI Taxonomy" id="330485"/>
    <lineage>
        <taxon>Eukaryota</taxon>
        <taxon>Viridiplantae</taxon>
        <taxon>Chlorophyta</taxon>
        <taxon>core chlorophytes</taxon>
        <taxon>Chlorophyceae</taxon>
        <taxon>CS clade</taxon>
        <taxon>Chlamydomonadales</taxon>
        <taxon>Volvocaceae</taxon>
        <taxon>Pleodorina</taxon>
    </lineage>
</organism>
<feature type="transmembrane region" description="Helical" evidence="6">
    <location>
        <begin position="116"/>
        <end position="136"/>
    </location>
</feature>
<feature type="transmembrane region" description="Helical" evidence="6">
    <location>
        <begin position="301"/>
        <end position="319"/>
    </location>
</feature>
<evidence type="ECO:0000256" key="5">
    <source>
        <dbReference type="SAM" id="MobiDB-lite"/>
    </source>
</evidence>
<evidence type="ECO:0000313" key="9">
    <source>
        <dbReference type="Proteomes" id="UP001165080"/>
    </source>
</evidence>
<keyword evidence="4 6" id="KW-0472">Membrane</keyword>
<reference evidence="8 9" key="1">
    <citation type="journal article" date="2023" name="Commun. Biol.">
        <title>Reorganization of the ancestral sex-determining regions during the evolution of trioecy in Pleodorina starrii.</title>
        <authorList>
            <person name="Takahashi K."/>
            <person name="Suzuki S."/>
            <person name="Kawai-Toyooka H."/>
            <person name="Yamamoto K."/>
            <person name="Hamaji T."/>
            <person name="Ootsuki R."/>
            <person name="Yamaguchi H."/>
            <person name="Kawachi M."/>
            <person name="Higashiyama T."/>
            <person name="Nozaki H."/>
        </authorList>
    </citation>
    <scope>NUCLEOTIDE SEQUENCE [LARGE SCALE GENOMIC DNA]</scope>
    <source>
        <strain evidence="8 9">NIES-4479</strain>
    </source>
</reference>
<protein>
    <recommendedName>
        <fullName evidence="7">Sugar phosphate transporter domain-containing protein</fullName>
    </recommendedName>
</protein>
<dbReference type="InterPro" id="IPR050186">
    <property type="entry name" value="TPT_transporter"/>
</dbReference>
<evidence type="ECO:0000259" key="7">
    <source>
        <dbReference type="Pfam" id="PF03151"/>
    </source>
</evidence>
<feature type="transmembrane region" description="Helical" evidence="6">
    <location>
        <begin position="57"/>
        <end position="80"/>
    </location>
</feature>
<feature type="domain" description="Sugar phosphate transporter" evidence="7">
    <location>
        <begin position="41"/>
        <end position="316"/>
    </location>
</feature>
<feature type="transmembrane region" description="Helical" evidence="6">
    <location>
        <begin position="167"/>
        <end position="189"/>
    </location>
</feature>
<gene>
    <name evidence="8" type="primary">PLEST011490</name>
    <name evidence="8" type="ORF">PLESTB_001438600</name>
</gene>
<feature type="transmembrane region" description="Helical" evidence="6">
    <location>
        <begin position="243"/>
        <end position="266"/>
    </location>
</feature>
<dbReference type="EMBL" id="BRXU01000026">
    <property type="protein sequence ID" value="GLC59056.1"/>
    <property type="molecule type" value="Genomic_DNA"/>
</dbReference>
<evidence type="ECO:0000256" key="3">
    <source>
        <dbReference type="ARBA" id="ARBA00022989"/>
    </source>
</evidence>
<name>A0A9W6F7Z4_9CHLO</name>
<evidence type="ECO:0000313" key="8">
    <source>
        <dbReference type="EMBL" id="GLC59056.1"/>
    </source>
</evidence>
<sequence>MSSASKPFEDKASPPGSSKSVSPPGYVQIACIALNVFAACSIVFANKIVFAVYGFKFVTTLTLIHTVFTWVGMIVMCRMGWFEAKKFTQREVAPLALGYVGYVVLNNLSLNLNTVGLYQILKIAITPTVIVLEFFMYRKVQTFRVLLAILVVCIGVAVAAVTDKVAISNVIGVAVGLASVVVTALYQIWAGTKQVELRGSTMQLLLAYTPQATALLAVLAPILDDIGLSSRGPNTVLGFPYSPPSVIAIVISALLGVLVSVSTFLVIGKTSSLTYNVVGHSKTVLILAGGCLLFGESMPVKRLMGIVVTLTGIAWYTYLTIHHGGGRQQPADVSGRAGGERGSVVGGMSTELVANGKEGEKDPLLQKI</sequence>
<evidence type="ECO:0000256" key="6">
    <source>
        <dbReference type="SAM" id="Phobius"/>
    </source>
</evidence>
<feature type="transmembrane region" description="Helical" evidence="6">
    <location>
        <begin position="26"/>
        <end position="45"/>
    </location>
</feature>
<feature type="transmembrane region" description="Helical" evidence="6">
    <location>
        <begin position="201"/>
        <end position="223"/>
    </location>
</feature>
<evidence type="ECO:0000256" key="4">
    <source>
        <dbReference type="ARBA" id="ARBA00023136"/>
    </source>
</evidence>
<dbReference type="PANTHER" id="PTHR11132">
    <property type="entry name" value="SOLUTE CARRIER FAMILY 35"/>
    <property type="match status" value="1"/>
</dbReference>
<keyword evidence="3 6" id="KW-1133">Transmembrane helix</keyword>
<comment type="subcellular location">
    <subcellularLocation>
        <location evidence="1">Membrane</location>
        <topology evidence="1">Multi-pass membrane protein</topology>
    </subcellularLocation>
</comment>
<feature type="region of interest" description="Disordered" evidence="5">
    <location>
        <begin position="324"/>
        <end position="345"/>
    </location>
</feature>
<feature type="compositionally biased region" description="Low complexity" evidence="5">
    <location>
        <begin position="13"/>
        <end position="23"/>
    </location>
</feature>
<evidence type="ECO:0000256" key="2">
    <source>
        <dbReference type="ARBA" id="ARBA00022692"/>
    </source>
</evidence>
<dbReference type="InterPro" id="IPR004853">
    <property type="entry name" value="Sugar_P_trans_dom"/>
</dbReference>
<dbReference type="Proteomes" id="UP001165080">
    <property type="component" value="Unassembled WGS sequence"/>
</dbReference>
<evidence type="ECO:0000256" key="1">
    <source>
        <dbReference type="ARBA" id="ARBA00004141"/>
    </source>
</evidence>
<dbReference type="GO" id="GO:0016020">
    <property type="term" value="C:membrane"/>
    <property type="evidence" value="ECO:0007669"/>
    <property type="project" value="UniProtKB-SubCell"/>
</dbReference>
<proteinExistence type="predicted"/>
<dbReference type="Pfam" id="PF03151">
    <property type="entry name" value="TPT"/>
    <property type="match status" value="1"/>
</dbReference>
<feature type="compositionally biased region" description="Gly residues" evidence="5">
    <location>
        <begin position="336"/>
        <end position="345"/>
    </location>
</feature>
<keyword evidence="9" id="KW-1185">Reference proteome</keyword>
<keyword evidence="2 6" id="KW-0812">Transmembrane</keyword>
<feature type="region of interest" description="Disordered" evidence="5">
    <location>
        <begin position="1"/>
        <end position="23"/>
    </location>
</feature>
<accession>A0A9W6F7Z4</accession>
<dbReference type="AlphaFoldDB" id="A0A9W6F7Z4"/>
<feature type="transmembrane region" description="Helical" evidence="6">
    <location>
        <begin position="273"/>
        <end position="295"/>
    </location>
</feature>
<comment type="caution">
    <text evidence="8">The sequence shown here is derived from an EMBL/GenBank/DDBJ whole genome shotgun (WGS) entry which is preliminary data.</text>
</comment>